<dbReference type="eggNOG" id="ENOG502Z8N6">
    <property type="taxonomic scope" value="Bacteria"/>
</dbReference>
<feature type="region of interest" description="Disordered" evidence="1">
    <location>
        <begin position="1"/>
        <end position="21"/>
    </location>
</feature>
<evidence type="ECO:0000256" key="1">
    <source>
        <dbReference type="SAM" id="MobiDB-lite"/>
    </source>
</evidence>
<dbReference type="EMBL" id="CP002271">
    <property type="protein sequence ID" value="ADO74728.1"/>
    <property type="molecule type" value="Genomic_DNA"/>
</dbReference>
<dbReference type="STRING" id="378806.STAUR_6972"/>
<feature type="transmembrane region" description="Helical" evidence="2">
    <location>
        <begin position="402"/>
        <end position="429"/>
    </location>
</feature>
<proteinExistence type="predicted"/>
<dbReference type="PATRIC" id="fig|378806.16.peg.9521"/>
<keyword evidence="5" id="KW-1185">Reference proteome</keyword>
<feature type="transmembrane region" description="Helical" evidence="2">
    <location>
        <begin position="308"/>
        <end position="326"/>
    </location>
</feature>
<feature type="transmembrane region" description="Helical" evidence="2">
    <location>
        <begin position="115"/>
        <end position="132"/>
    </location>
</feature>
<evidence type="ECO:0000313" key="5">
    <source>
        <dbReference type="Proteomes" id="UP000001351"/>
    </source>
</evidence>
<feature type="transmembrane region" description="Helical" evidence="2">
    <location>
        <begin position="285"/>
        <end position="301"/>
    </location>
</feature>
<dbReference type="PANTHER" id="PTHR37422:SF13">
    <property type="entry name" value="LIPOPOLYSACCHARIDE BIOSYNTHESIS PROTEIN PA4999-RELATED"/>
    <property type="match status" value="1"/>
</dbReference>
<feature type="transmembrane region" description="Helical" evidence="2">
    <location>
        <begin position="261"/>
        <end position="279"/>
    </location>
</feature>
<keyword evidence="2" id="KW-0812">Transmembrane</keyword>
<feature type="transmembrane region" description="Helical" evidence="2">
    <location>
        <begin position="63"/>
        <end position="83"/>
    </location>
</feature>
<dbReference type="KEGG" id="sur:STAUR_6972"/>
<feature type="transmembrane region" description="Helical" evidence="2">
    <location>
        <begin position="236"/>
        <end position="254"/>
    </location>
</feature>
<name>Q09E62_STIAD</name>
<protein>
    <submittedName>
        <fullName evidence="3">Conserved uncharacterized protein</fullName>
    </submittedName>
</protein>
<reference evidence="4 6" key="1">
    <citation type="submission" date="2006-04" db="EMBL/GenBank/DDBJ databases">
        <authorList>
            <person name="Nierman W.C."/>
        </authorList>
    </citation>
    <scope>NUCLEOTIDE SEQUENCE [LARGE SCALE GENOMIC DNA]</scope>
    <source>
        <strain evidence="4 6">DW4/3-1</strain>
    </source>
</reference>
<keyword evidence="2" id="KW-1133">Transmembrane helix</keyword>
<dbReference type="EMBL" id="AAMD01000001">
    <property type="protein sequence ID" value="EAU70065.1"/>
    <property type="molecule type" value="Genomic_DNA"/>
</dbReference>
<dbReference type="PANTHER" id="PTHR37422">
    <property type="entry name" value="TEICHURONIC ACID BIOSYNTHESIS PROTEIN TUAE"/>
    <property type="match status" value="1"/>
</dbReference>
<accession>Q09E62</accession>
<evidence type="ECO:0000313" key="3">
    <source>
        <dbReference type="EMBL" id="ADO74728.1"/>
    </source>
</evidence>
<evidence type="ECO:0000313" key="4">
    <source>
        <dbReference type="EMBL" id="EAU70065.1"/>
    </source>
</evidence>
<keyword evidence="2" id="KW-0472">Membrane</keyword>
<dbReference type="AlphaFoldDB" id="Q09E62"/>
<organism evidence="4 6">
    <name type="scientific">Stigmatella aurantiaca (strain DW4/3-1)</name>
    <dbReference type="NCBI Taxonomy" id="378806"/>
    <lineage>
        <taxon>Bacteria</taxon>
        <taxon>Pseudomonadati</taxon>
        <taxon>Myxococcota</taxon>
        <taxon>Myxococcia</taxon>
        <taxon>Myxococcales</taxon>
        <taxon>Cystobacterineae</taxon>
        <taxon>Archangiaceae</taxon>
        <taxon>Stigmatella</taxon>
    </lineage>
</organism>
<feature type="transmembrane region" description="Helical" evidence="2">
    <location>
        <begin position="138"/>
        <end position="159"/>
    </location>
</feature>
<dbReference type="HOGENOM" id="CLU_590087_0_0_7"/>
<evidence type="ECO:0000256" key="2">
    <source>
        <dbReference type="SAM" id="Phobius"/>
    </source>
</evidence>
<feature type="transmembrane region" description="Helical" evidence="2">
    <location>
        <begin position="89"/>
        <end position="108"/>
    </location>
</feature>
<dbReference type="RefSeq" id="WP_002609369.1">
    <property type="nucleotide sequence ID" value="NC_014623.1"/>
</dbReference>
<dbReference type="InterPro" id="IPR051533">
    <property type="entry name" value="WaaL-like"/>
</dbReference>
<sequence>MRRPGGRAPTSFGSPLPLQGPGVLHQRYVRRVPAPGDAAPGAGREAPPVPERAERKGLLSSSALVPLFIAVQILTQLALLWEVLAPLRMIFRIFSFGASLLLLALVPGQRLRHPALPFALAAMAVTALNLFHPQTSSLMAGAAQLGIQFAVLGPLIWVTRLRIDAQVLRRTLGLLFLFNAASAALGVLQVYAPGKFQPAMSVIIESMGEAYTQSLQFVGPTGERIFRPFGLTDTPGGATTGAFYAVLLGSGFLLSEKGGLIRLVSVGGIFLGIVCLYLCQVRASAMMLLVCMLAIVAVLALNGRLLRMTKLIAVVGGFAVVGFGWASTMGGDAIVSRWNTLFEDQAGDVYYDNRGRFLDSAFTAYLPEYPLGAGLGRYGMPNSYFGDNSDPSRPPLWVEIQWAAWVLDGGIFVLVLYPLALLATLFWSLRLASSKDDQHEFWLWGSILFGFNLGAIAITFSYPFFMSQTGMVFWLLNAALFGAHHHAVQQARPSVPHATLHAHRR</sequence>
<feature type="transmembrane region" description="Helical" evidence="2">
    <location>
        <begin position="441"/>
        <end position="465"/>
    </location>
</feature>
<evidence type="ECO:0000313" key="6">
    <source>
        <dbReference type="Proteomes" id="UP000032702"/>
    </source>
</evidence>
<gene>
    <name evidence="3" type="ordered locus">STAUR_6972</name>
    <name evidence="4" type="ORF">STIAU_8385</name>
</gene>
<dbReference type="Proteomes" id="UP000032702">
    <property type="component" value="Unassembled WGS sequence"/>
</dbReference>
<feature type="transmembrane region" description="Helical" evidence="2">
    <location>
        <begin position="171"/>
        <end position="192"/>
    </location>
</feature>
<reference evidence="3 5" key="2">
    <citation type="journal article" date="2011" name="Mol. Biol. Evol.">
        <title>Comparative genomic analysis of fruiting body formation in Myxococcales.</title>
        <authorList>
            <person name="Huntley S."/>
            <person name="Hamann N."/>
            <person name="Wegener-Feldbrugge S."/>
            <person name="Treuner-Lange A."/>
            <person name="Kube M."/>
            <person name="Reinhardt R."/>
            <person name="Klages S."/>
            <person name="Muller R."/>
            <person name="Ronning C.M."/>
            <person name="Nierman W.C."/>
            <person name="Sogaard-Andersen L."/>
        </authorList>
    </citation>
    <scope>NUCLEOTIDE SEQUENCE [LARGE SCALE GENOMIC DNA]</scope>
    <source>
        <strain evidence="3 5">DW4/3-1</strain>
    </source>
</reference>
<dbReference type="OrthoDB" id="525565at2"/>
<dbReference type="Proteomes" id="UP000001351">
    <property type="component" value="Chromosome"/>
</dbReference>